<dbReference type="OrthoDB" id="8912324at2"/>
<organism evidence="1 2">
    <name type="scientific">Parahaliea aestuarii</name>
    <dbReference type="NCBI Taxonomy" id="1852021"/>
    <lineage>
        <taxon>Bacteria</taxon>
        <taxon>Pseudomonadati</taxon>
        <taxon>Pseudomonadota</taxon>
        <taxon>Gammaproteobacteria</taxon>
        <taxon>Cellvibrionales</taxon>
        <taxon>Halieaceae</taxon>
        <taxon>Parahaliea</taxon>
    </lineage>
</organism>
<sequence>MDTSNTAIYCPLCGADNHCAVARGGDIGDCWCASTPIDRAALAAVPPAARGTSCLCPACGRGSETAGNQHCGDRNEG</sequence>
<proteinExistence type="predicted"/>
<dbReference type="RefSeq" id="WP_148062722.1">
    <property type="nucleotide sequence ID" value="NZ_VRYZ01000001.1"/>
</dbReference>
<dbReference type="EMBL" id="VRYZ01000001">
    <property type="protein sequence ID" value="TXS94880.1"/>
    <property type="molecule type" value="Genomic_DNA"/>
</dbReference>
<evidence type="ECO:0000313" key="2">
    <source>
        <dbReference type="Proteomes" id="UP000321933"/>
    </source>
</evidence>
<dbReference type="InterPro" id="IPR032720">
    <property type="entry name" value="Cys_rich_CWC"/>
</dbReference>
<protein>
    <submittedName>
        <fullName evidence="1">Cysteine-rich CWC family protein</fullName>
    </submittedName>
</protein>
<dbReference type="Proteomes" id="UP000321933">
    <property type="component" value="Unassembled WGS sequence"/>
</dbReference>
<dbReference type="AlphaFoldDB" id="A0A5C9A572"/>
<evidence type="ECO:0000313" key="1">
    <source>
        <dbReference type="EMBL" id="TXS94880.1"/>
    </source>
</evidence>
<accession>A0A5C9A572</accession>
<name>A0A5C9A572_9GAMM</name>
<gene>
    <name evidence="1" type="ORF">FVW59_02960</name>
</gene>
<comment type="caution">
    <text evidence="1">The sequence shown here is derived from an EMBL/GenBank/DDBJ whole genome shotgun (WGS) entry which is preliminary data.</text>
</comment>
<reference evidence="1 2" key="1">
    <citation type="submission" date="2019-08" db="EMBL/GenBank/DDBJ databases">
        <title>Parahaliea maris sp. nov., isolated from the surface seawater.</title>
        <authorList>
            <person name="Liu Y."/>
        </authorList>
    </citation>
    <scope>NUCLEOTIDE SEQUENCE [LARGE SCALE GENOMIC DNA]</scope>
    <source>
        <strain evidence="1 2">S2-26</strain>
    </source>
</reference>
<dbReference type="Pfam" id="PF14375">
    <property type="entry name" value="Cys_rich_CWC"/>
    <property type="match status" value="1"/>
</dbReference>
<keyword evidence="2" id="KW-1185">Reference proteome</keyword>